<dbReference type="InterPro" id="IPR008374">
    <property type="entry name" value="SF_assemblin/giardin_b"/>
</dbReference>
<name>A0A1A8W2Y3_PLAOA</name>
<comment type="subcellular location">
    <subcellularLocation>
        <location evidence="1">Cytoplasm</location>
        <location evidence="1">Cytoskeleton</location>
    </subcellularLocation>
</comment>
<dbReference type="PANTHER" id="PTHR40412">
    <property type="entry name" value="SF-ASSEMBLIN"/>
    <property type="match status" value="1"/>
</dbReference>
<keyword evidence="3" id="KW-0963">Cytoplasm</keyword>
<dbReference type="AlphaFoldDB" id="A0A1A8W2Y3"/>
<proteinExistence type="inferred from homology"/>
<sequence>MGQSNESSTMSEGSFVYDISMNKNKISNINFLSESTTMMEEKKNQKWEGENFYEDIKIDILRIERNINIEVSKRIEENQNLQNVIENTANKMINNILNKITTKIENISNHLDNINTKCNDLENTVKEIKMNLPSKIQTDMLSLKREINDFHMMINKYIHNKKKRDNIIFSKIENINTYVHGKIHNEISFKEDDFIFLKNESMKLLNYDIDDDINFRNVFLDEIEDIKDALALTVKEREQSDDDIIQAMNKYTSVLQKALQSYQASCRKRSIPGCATTATTAATAAIVAFCFPLFFVYFPPFVSKRAQISFAQQKIEKKKNAPRGNAKSGDSETTKKEMSK</sequence>
<feature type="coiled-coil region" evidence="7">
    <location>
        <begin position="97"/>
        <end position="131"/>
    </location>
</feature>
<dbReference type="GO" id="GO:0005200">
    <property type="term" value="F:structural constituent of cytoskeleton"/>
    <property type="evidence" value="ECO:0007669"/>
    <property type="project" value="InterPro"/>
</dbReference>
<evidence type="ECO:0000256" key="4">
    <source>
        <dbReference type="ARBA" id="ARBA00022701"/>
    </source>
</evidence>
<accession>A0A1A8W2Y3</accession>
<keyword evidence="9" id="KW-0472">Membrane</keyword>
<keyword evidence="6" id="KW-0206">Cytoskeleton</keyword>
<feature type="region of interest" description="Disordered" evidence="8">
    <location>
        <begin position="314"/>
        <end position="340"/>
    </location>
</feature>
<feature type="transmembrane region" description="Helical" evidence="9">
    <location>
        <begin position="275"/>
        <end position="298"/>
    </location>
</feature>
<dbReference type="Proteomes" id="UP000078560">
    <property type="component" value="Unassembled WGS sequence"/>
</dbReference>
<feature type="compositionally biased region" description="Basic and acidic residues" evidence="8">
    <location>
        <begin position="329"/>
        <end position="340"/>
    </location>
</feature>
<dbReference type="EMBL" id="FLQU01000556">
    <property type="protein sequence ID" value="SBS87270.1"/>
    <property type="molecule type" value="Genomic_DNA"/>
</dbReference>
<comment type="similarity">
    <text evidence="2">Belongs to the SF-assemblin family.</text>
</comment>
<keyword evidence="9" id="KW-1133">Transmembrane helix</keyword>
<dbReference type="PANTHER" id="PTHR40412:SF1">
    <property type="entry name" value="SF-ASSEMBLIN"/>
    <property type="match status" value="1"/>
</dbReference>
<organism evidence="10 11">
    <name type="scientific">Plasmodium ovale curtisi</name>
    <dbReference type="NCBI Taxonomy" id="864141"/>
    <lineage>
        <taxon>Eukaryota</taxon>
        <taxon>Sar</taxon>
        <taxon>Alveolata</taxon>
        <taxon>Apicomplexa</taxon>
        <taxon>Aconoidasida</taxon>
        <taxon>Haemosporida</taxon>
        <taxon>Plasmodiidae</taxon>
        <taxon>Plasmodium</taxon>
        <taxon>Plasmodium (Plasmodium)</taxon>
    </lineage>
</organism>
<protein>
    <submittedName>
        <fullName evidence="10">SF-assemblin, putative</fullName>
    </submittedName>
</protein>
<evidence type="ECO:0000256" key="9">
    <source>
        <dbReference type="SAM" id="Phobius"/>
    </source>
</evidence>
<evidence type="ECO:0000256" key="3">
    <source>
        <dbReference type="ARBA" id="ARBA00022490"/>
    </source>
</evidence>
<evidence type="ECO:0000256" key="7">
    <source>
        <dbReference type="SAM" id="Coils"/>
    </source>
</evidence>
<keyword evidence="9" id="KW-0812">Transmembrane</keyword>
<evidence type="ECO:0000256" key="8">
    <source>
        <dbReference type="SAM" id="MobiDB-lite"/>
    </source>
</evidence>
<keyword evidence="5 7" id="KW-0175">Coiled coil</keyword>
<gene>
    <name evidence="10" type="ORF">POVCU2_0041790</name>
</gene>
<dbReference type="Pfam" id="PF06705">
    <property type="entry name" value="SF-assemblin"/>
    <property type="match status" value="1"/>
</dbReference>
<dbReference type="GO" id="GO:0005874">
    <property type="term" value="C:microtubule"/>
    <property type="evidence" value="ECO:0007669"/>
    <property type="project" value="UniProtKB-KW"/>
</dbReference>
<evidence type="ECO:0000256" key="1">
    <source>
        <dbReference type="ARBA" id="ARBA00004245"/>
    </source>
</evidence>
<evidence type="ECO:0000313" key="11">
    <source>
        <dbReference type="Proteomes" id="UP000078560"/>
    </source>
</evidence>
<evidence type="ECO:0000256" key="5">
    <source>
        <dbReference type="ARBA" id="ARBA00023054"/>
    </source>
</evidence>
<reference evidence="11" key="1">
    <citation type="submission" date="2016-05" db="EMBL/GenBank/DDBJ databases">
        <authorList>
            <person name="Naeem Raeece"/>
        </authorList>
    </citation>
    <scope>NUCLEOTIDE SEQUENCE [LARGE SCALE GENOMIC DNA]</scope>
</reference>
<evidence type="ECO:0000256" key="6">
    <source>
        <dbReference type="ARBA" id="ARBA00023212"/>
    </source>
</evidence>
<dbReference type="PRINTS" id="PR01799">
    <property type="entry name" value="SFASSEMBLIN"/>
</dbReference>
<keyword evidence="4" id="KW-0493">Microtubule</keyword>
<evidence type="ECO:0000256" key="2">
    <source>
        <dbReference type="ARBA" id="ARBA00005678"/>
    </source>
</evidence>
<evidence type="ECO:0000313" key="10">
    <source>
        <dbReference type="EMBL" id="SBS87270.1"/>
    </source>
</evidence>